<dbReference type="EMBL" id="BTGD01000006">
    <property type="protein sequence ID" value="GMM56116.1"/>
    <property type="molecule type" value="Genomic_DNA"/>
</dbReference>
<protein>
    <submittedName>
        <fullName evidence="1">Irc19 protein</fullName>
    </submittedName>
</protein>
<gene>
    <name evidence="1" type="ORF">DAKH74_027320</name>
</gene>
<organism evidence="1 2">
    <name type="scientific">Maudiozyma humilis</name>
    <name type="common">Sour dough yeast</name>
    <name type="synonym">Kazachstania humilis</name>
    <dbReference type="NCBI Taxonomy" id="51915"/>
    <lineage>
        <taxon>Eukaryota</taxon>
        <taxon>Fungi</taxon>
        <taxon>Dikarya</taxon>
        <taxon>Ascomycota</taxon>
        <taxon>Saccharomycotina</taxon>
        <taxon>Saccharomycetes</taxon>
        <taxon>Saccharomycetales</taxon>
        <taxon>Saccharomycetaceae</taxon>
        <taxon>Maudiozyma</taxon>
    </lineage>
</organism>
<keyword evidence="2" id="KW-1185">Reference proteome</keyword>
<proteinExistence type="predicted"/>
<comment type="caution">
    <text evidence="1">The sequence shown here is derived from an EMBL/GenBank/DDBJ whole genome shotgun (WGS) entry which is preliminary data.</text>
</comment>
<dbReference type="Proteomes" id="UP001377567">
    <property type="component" value="Unassembled WGS sequence"/>
</dbReference>
<accession>A0AAV5RXH1</accession>
<sequence length="196" mass="23288">MSTVIETKKALINSNQILIKCISNYLVPYNFSRSANDTQLIFSYYRRLMRLRRYVSKRQMIQNTYVGYVKYKFKYEDYEKRRKLVLPKSKQLNVDWTQRLHNTYHFILHAASYVEPGDSTLEQDILMSRQILKNILTNEYSKIEKDDKPGSTDFLDYRIAFKQHDPEETSKNVKSLAIGEFDKNVIYLNETLGTQL</sequence>
<name>A0AAV5RXH1_MAUHU</name>
<evidence type="ECO:0000313" key="2">
    <source>
        <dbReference type="Proteomes" id="UP001377567"/>
    </source>
</evidence>
<dbReference type="AlphaFoldDB" id="A0AAV5RXH1"/>
<reference evidence="1 2" key="1">
    <citation type="journal article" date="2023" name="Elife">
        <title>Identification of key yeast species and microbe-microbe interactions impacting larval growth of Drosophila in the wild.</title>
        <authorList>
            <person name="Mure A."/>
            <person name="Sugiura Y."/>
            <person name="Maeda R."/>
            <person name="Honda K."/>
            <person name="Sakurai N."/>
            <person name="Takahashi Y."/>
            <person name="Watada M."/>
            <person name="Katoh T."/>
            <person name="Gotoh A."/>
            <person name="Gotoh Y."/>
            <person name="Taniguchi I."/>
            <person name="Nakamura K."/>
            <person name="Hayashi T."/>
            <person name="Katayama T."/>
            <person name="Uemura T."/>
            <person name="Hattori Y."/>
        </authorList>
    </citation>
    <scope>NUCLEOTIDE SEQUENCE [LARGE SCALE GENOMIC DNA]</scope>
    <source>
        <strain evidence="1 2">KH-74</strain>
    </source>
</reference>
<evidence type="ECO:0000313" key="1">
    <source>
        <dbReference type="EMBL" id="GMM56116.1"/>
    </source>
</evidence>